<evidence type="ECO:0000313" key="1">
    <source>
        <dbReference type="EMBL" id="ESA04857.1"/>
    </source>
</evidence>
<proteinExistence type="predicted"/>
<dbReference type="EMBL" id="KI293904">
    <property type="protein sequence ID" value="ESA04857.1"/>
    <property type="molecule type" value="Genomic_DNA"/>
</dbReference>
<organism evidence="1">
    <name type="scientific">Rhizophagus irregularis (strain DAOM 181602 / DAOM 197198 / MUCL 43194)</name>
    <name type="common">Arbuscular mycorrhizal fungus</name>
    <name type="synonym">Glomus intraradices</name>
    <dbReference type="NCBI Taxonomy" id="747089"/>
    <lineage>
        <taxon>Eukaryota</taxon>
        <taxon>Fungi</taxon>
        <taxon>Fungi incertae sedis</taxon>
        <taxon>Mucoromycota</taxon>
        <taxon>Glomeromycotina</taxon>
        <taxon>Glomeromycetes</taxon>
        <taxon>Glomerales</taxon>
        <taxon>Glomeraceae</taxon>
        <taxon>Rhizophagus</taxon>
    </lineage>
</organism>
<gene>
    <name evidence="1" type="ORF">GLOINDRAFT_36361</name>
</gene>
<accession>U9TBQ2</accession>
<sequence>MLTLGHYPQNVKYIQKSGRSAVQYQIPNGYIVKTEVADQMLYCETKYTLENKVLYTIT</sequence>
<name>U9TBQ2_RHIID</name>
<protein>
    <submittedName>
        <fullName evidence="1">Uncharacterized protein</fullName>
    </submittedName>
</protein>
<dbReference type="AlphaFoldDB" id="U9TBQ2"/>
<dbReference type="HOGENOM" id="CLU_197755_0_0_1"/>
<reference evidence="1" key="1">
    <citation type="submission" date="2013-07" db="EMBL/GenBank/DDBJ databases">
        <title>The genome of an arbuscular mycorrhizal fungus provides insights into the evolution of the oldest plant symbiosis.</title>
        <authorList>
            <consortium name="DOE Joint Genome Institute"/>
            <person name="Tisserant E."/>
            <person name="Malbreil M."/>
            <person name="Kuo A."/>
            <person name="Kohler A."/>
            <person name="Symeonidi A."/>
            <person name="Balestrini R."/>
            <person name="Charron P."/>
            <person name="Duensing N."/>
            <person name="Frei-dit-Frey N."/>
            <person name="Gianinazzi-Pearson V."/>
            <person name="Gilbert B."/>
            <person name="Handa Y."/>
            <person name="Hijri M."/>
            <person name="Kaul R."/>
            <person name="Kawaguchi M."/>
            <person name="Krajinski F."/>
            <person name="Lammers P."/>
            <person name="Lapierre D."/>
            <person name="Masclaux F.G."/>
            <person name="Murat C."/>
            <person name="Morin E."/>
            <person name="Ndikumana S."/>
            <person name="Pagni M."/>
            <person name="Petitpierre D."/>
            <person name="Requena N."/>
            <person name="Rosikiewicz P."/>
            <person name="Riley R."/>
            <person name="Saito K."/>
            <person name="San Clemente H."/>
            <person name="Shapiro H."/>
            <person name="van Tuinen D."/>
            <person name="Becard G."/>
            <person name="Bonfante P."/>
            <person name="Paszkowski U."/>
            <person name="Shachar-Hill Y."/>
            <person name="Young J.P."/>
            <person name="Sanders I.R."/>
            <person name="Henrissat B."/>
            <person name="Rensing S.A."/>
            <person name="Grigoriev I.V."/>
            <person name="Corradi N."/>
            <person name="Roux C."/>
            <person name="Martin F."/>
        </authorList>
    </citation>
    <scope>NUCLEOTIDE SEQUENCE</scope>
    <source>
        <strain evidence="1">DAOM 197198</strain>
    </source>
</reference>